<reference evidence="9" key="1">
    <citation type="submission" date="2020-08" db="EMBL/GenBank/DDBJ databases">
        <title>Genome public.</title>
        <authorList>
            <person name="Liu C."/>
            <person name="Sun Q."/>
        </authorList>
    </citation>
    <scope>NUCLEOTIDE SEQUENCE</scope>
    <source>
        <strain evidence="9">H8</strain>
    </source>
</reference>
<dbReference type="RefSeq" id="WP_249311916.1">
    <property type="nucleotide sequence ID" value="NZ_JACRSU010000002.1"/>
</dbReference>
<keyword evidence="7" id="KW-0234">DNA repair</keyword>
<keyword evidence="5" id="KW-0067">ATP-binding</keyword>
<evidence type="ECO:0000256" key="4">
    <source>
        <dbReference type="ARBA" id="ARBA00022806"/>
    </source>
</evidence>
<keyword evidence="3" id="KW-0378">Hydrolase</keyword>
<evidence type="ECO:0000256" key="2">
    <source>
        <dbReference type="ARBA" id="ARBA00022763"/>
    </source>
</evidence>
<dbReference type="InterPro" id="IPR038726">
    <property type="entry name" value="PDDEXK_AddAB-type"/>
</dbReference>
<evidence type="ECO:0000313" key="10">
    <source>
        <dbReference type="Proteomes" id="UP000611762"/>
    </source>
</evidence>
<proteinExistence type="predicted"/>
<dbReference type="AlphaFoldDB" id="A0A926HZ42"/>
<evidence type="ECO:0000259" key="8">
    <source>
        <dbReference type="Pfam" id="PF12705"/>
    </source>
</evidence>
<evidence type="ECO:0000256" key="3">
    <source>
        <dbReference type="ARBA" id="ARBA00022801"/>
    </source>
</evidence>
<comment type="caution">
    <text evidence="9">The sequence shown here is derived from an EMBL/GenBank/DDBJ whole genome shotgun (WGS) entry which is preliminary data.</text>
</comment>
<dbReference type="Proteomes" id="UP000611762">
    <property type="component" value="Unassembled WGS sequence"/>
</dbReference>
<organism evidence="9 10">
    <name type="scientific">Congzhengia minquanensis</name>
    <dbReference type="NCBI Taxonomy" id="2763657"/>
    <lineage>
        <taxon>Bacteria</taxon>
        <taxon>Bacillati</taxon>
        <taxon>Bacillota</taxon>
        <taxon>Clostridia</taxon>
        <taxon>Eubacteriales</taxon>
        <taxon>Oscillospiraceae</taxon>
        <taxon>Congzhengia</taxon>
    </lineage>
</organism>
<keyword evidence="4" id="KW-0347">Helicase</keyword>
<dbReference type="Gene3D" id="3.90.320.10">
    <property type="match status" value="1"/>
</dbReference>
<keyword evidence="2" id="KW-0227">DNA damage</keyword>
<evidence type="ECO:0000256" key="1">
    <source>
        <dbReference type="ARBA" id="ARBA00022741"/>
    </source>
</evidence>
<accession>A0A926HZ42</accession>
<dbReference type="GO" id="GO:0016787">
    <property type="term" value="F:hydrolase activity"/>
    <property type="evidence" value="ECO:0007669"/>
    <property type="project" value="UniProtKB-KW"/>
</dbReference>
<dbReference type="GO" id="GO:0003677">
    <property type="term" value="F:DNA binding"/>
    <property type="evidence" value="ECO:0007669"/>
    <property type="project" value="UniProtKB-KW"/>
</dbReference>
<evidence type="ECO:0000256" key="6">
    <source>
        <dbReference type="ARBA" id="ARBA00023125"/>
    </source>
</evidence>
<evidence type="ECO:0000256" key="7">
    <source>
        <dbReference type="ARBA" id="ARBA00023204"/>
    </source>
</evidence>
<name>A0A926HZ42_9FIRM</name>
<dbReference type="GO" id="GO:0005524">
    <property type="term" value="F:ATP binding"/>
    <property type="evidence" value="ECO:0007669"/>
    <property type="project" value="UniProtKB-KW"/>
</dbReference>
<gene>
    <name evidence="9" type="ORF">H8698_07245</name>
</gene>
<dbReference type="InterPro" id="IPR011604">
    <property type="entry name" value="PDDEXK-like_dom_sf"/>
</dbReference>
<dbReference type="SUPFAM" id="SSF52980">
    <property type="entry name" value="Restriction endonuclease-like"/>
    <property type="match status" value="1"/>
</dbReference>
<dbReference type="Pfam" id="PF12705">
    <property type="entry name" value="PDDEXK_1"/>
    <property type="match status" value="1"/>
</dbReference>
<dbReference type="GO" id="GO:0006281">
    <property type="term" value="P:DNA repair"/>
    <property type="evidence" value="ECO:0007669"/>
    <property type="project" value="UniProtKB-KW"/>
</dbReference>
<feature type="domain" description="PD-(D/E)XK endonuclease-like" evidence="8">
    <location>
        <begin position="13"/>
        <end position="256"/>
    </location>
</feature>
<dbReference type="EMBL" id="JACRSU010000002">
    <property type="protein sequence ID" value="MBC8540770.1"/>
    <property type="molecule type" value="Genomic_DNA"/>
</dbReference>
<keyword evidence="1" id="KW-0547">Nucleotide-binding</keyword>
<dbReference type="GO" id="GO:0004386">
    <property type="term" value="F:helicase activity"/>
    <property type="evidence" value="ECO:0007669"/>
    <property type="project" value="UniProtKB-KW"/>
</dbReference>
<protein>
    <submittedName>
        <fullName evidence="9">PD-(D/E)XK nuclease family protein</fullName>
    </submittedName>
</protein>
<keyword evidence="10" id="KW-1185">Reference proteome</keyword>
<evidence type="ECO:0000313" key="9">
    <source>
        <dbReference type="EMBL" id="MBC8540770.1"/>
    </source>
</evidence>
<keyword evidence="6" id="KW-0238">DNA-binding</keyword>
<sequence length="262" mass="31294">MNKDSFIIDSMVWSFSRLSSYHQCPYGWRLKYVDCVEGDENFFAQYGSLMHEILEKYEKEELSIFEISQYYENRFNDVVTCDAPPNPYIDIKQSYYDKGLDYLDNIDLDLENYEVLGVEKEVTFKIFDYEMVGYIDLLLKDKIKGDIIVLDHKSGSVNFKKNGEISSSEKEHILGFKRQLYLYSIGVIEEYGVKPKYLKWNLFKDRNWLTFEFKDEEFKEAKKWAEDTIKSIEQETSWFPNPQKYFCNNLCDMRNCACEYKP</sequence>
<evidence type="ECO:0000256" key="5">
    <source>
        <dbReference type="ARBA" id="ARBA00022840"/>
    </source>
</evidence>
<dbReference type="InterPro" id="IPR011335">
    <property type="entry name" value="Restrct_endonuc-II-like"/>
</dbReference>